<reference evidence="1" key="1">
    <citation type="journal article" date="2021" name="Mol. Plant Microbe Interact.">
        <title>Complete Genome Sequence of the Plant-Pathogenic Fungus Colletotrichum lupini.</title>
        <authorList>
            <person name="Baroncelli R."/>
            <person name="Pensec F."/>
            <person name="Da Lio D."/>
            <person name="Boufleur T."/>
            <person name="Vicente I."/>
            <person name="Sarrocco S."/>
            <person name="Picot A."/>
            <person name="Baraldi E."/>
            <person name="Sukno S."/>
            <person name="Thon M."/>
            <person name="Le Floch G."/>
        </authorList>
    </citation>
    <scope>NUCLEOTIDE SEQUENCE</scope>
    <source>
        <strain evidence="1">IMI 504893</strain>
    </source>
</reference>
<dbReference type="Proteomes" id="UP000830671">
    <property type="component" value="Chromosome 4"/>
</dbReference>
<dbReference type="EMBL" id="CP019476">
    <property type="protein sequence ID" value="UQC83837.1"/>
    <property type="molecule type" value="Genomic_DNA"/>
</dbReference>
<protein>
    <submittedName>
        <fullName evidence="1">Uncharacterized protein</fullName>
    </submittedName>
</protein>
<organism evidence="1 2">
    <name type="scientific">Colletotrichum lupini</name>
    <dbReference type="NCBI Taxonomy" id="145971"/>
    <lineage>
        <taxon>Eukaryota</taxon>
        <taxon>Fungi</taxon>
        <taxon>Dikarya</taxon>
        <taxon>Ascomycota</taxon>
        <taxon>Pezizomycotina</taxon>
        <taxon>Sordariomycetes</taxon>
        <taxon>Hypocreomycetidae</taxon>
        <taxon>Glomerellales</taxon>
        <taxon>Glomerellaceae</taxon>
        <taxon>Colletotrichum</taxon>
        <taxon>Colletotrichum acutatum species complex</taxon>
    </lineage>
</organism>
<proteinExistence type="predicted"/>
<dbReference type="KEGG" id="clup:CLUP02_09333"/>
<evidence type="ECO:0000313" key="1">
    <source>
        <dbReference type="EMBL" id="UQC83837.1"/>
    </source>
</evidence>
<name>A0A9Q8SWD7_9PEZI</name>
<dbReference type="AlphaFoldDB" id="A0A9Q8SWD7"/>
<keyword evidence="2" id="KW-1185">Reference proteome</keyword>
<accession>A0A9Q8SWD7</accession>
<sequence>MFLGTNLHDCVLVFSRVSLVPTIRAHLVNADTHVLRQIAETIGDVLEKRKELRFDKILQEPLSCLKVTGFQEYLIKKHFRQGFKTYSPMSDIEASIFVKRLSNSLEYDLKRRMSAIELTKFARFKSSDPSRMRKQVQSSWL</sequence>
<dbReference type="RefSeq" id="XP_049145456.1">
    <property type="nucleotide sequence ID" value="XM_049288312.1"/>
</dbReference>
<dbReference type="GeneID" id="73343322"/>
<evidence type="ECO:0000313" key="2">
    <source>
        <dbReference type="Proteomes" id="UP000830671"/>
    </source>
</evidence>
<gene>
    <name evidence="1" type="ORF">CLUP02_09333</name>
</gene>